<feature type="domain" description="FAD-binding FR-type" evidence="11">
    <location>
        <begin position="314"/>
        <end position="403"/>
    </location>
</feature>
<evidence type="ECO:0000256" key="9">
    <source>
        <dbReference type="ARBA" id="ARBA00049714"/>
    </source>
</evidence>
<dbReference type="Pfam" id="PF00175">
    <property type="entry name" value="NAD_binding_1"/>
    <property type="match status" value="1"/>
</dbReference>
<dbReference type="Gene3D" id="3.20.20.70">
    <property type="entry name" value="Aldolase class I"/>
    <property type="match status" value="1"/>
</dbReference>
<dbReference type="InterPro" id="IPR017927">
    <property type="entry name" value="FAD-bd_FR_type"/>
</dbReference>
<dbReference type="InterPro" id="IPR001295">
    <property type="entry name" value="Dihydroorotate_DH_CS"/>
</dbReference>
<dbReference type="InterPro" id="IPR005720">
    <property type="entry name" value="Dihydroorotate_DH_cat"/>
</dbReference>
<dbReference type="Pfam" id="PF10418">
    <property type="entry name" value="DHODB_Fe-S_bind"/>
    <property type="match status" value="1"/>
</dbReference>
<dbReference type="Gene3D" id="3.40.50.80">
    <property type="entry name" value="Nucleotide-binding domain of ferredoxin-NADP reductase (FNR) module"/>
    <property type="match status" value="1"/>
</dbReference>
<dbReference type="EMBL" id="SHNP01000003">
    <property type="protein sequence ID" value="MCX2974060.1"/>
    <property type="molecule type" value="Genomic_DNA"/>
</dbReference>
<proteinExistence type="predicted"/>
<comment type="subunit">
    <text evidence="9">Heterotetramer of 2 PreA and 2 PreT subunits.</text>
</comment>
<evidence type="ECO:0000313" key="12">
    <source>
        <dbReference type="EMBL" id="MCX2974060.1"/>
    </source>
</evidence>
<evidence type="ECO:0000256" key="2">
    <source>
        <dbReference type="ARBA" id="ARBA00004725"/>
    </source>
</evidence>
<dbReference type="EC" id="1.3.1.1" evidence="10"/>
<keyword evidence="4" id="KW-0288">FMN</keyword>
<dbReference type="CDD" id="cd04740">
    <property type="entry name" value="DHOD_1B_like"/>
    <property type="match status" value="1"/>
</dbReference>
<dbReference type="InterPro" id="IPR033888">
    <property type="entry name" value="DHOD_1B"/>
</dbReference>
<dbReference type="Pfam" id="PF01180">
    <property type="entry name" value="DHO_dh"/>
    <property type="match status" value="1"/>
</dbReference>
<evidence type="ECO:0000313" key="13">
    <source>
        <dbReference type="Proteomes" id="UP001143307"/>
    </source>
</evidence>
<dbReference type="PROSITE" id="PS00912">
    <property type="entry name" value="DHODEHASE_2"/>
    <property type="match status" value="1"/>
</dbReference>
<comment type="catalytic activity">
    <reaction evidence="6">
        <text>5,6-dihydrothymine + NAD(+) = thymine + NADH + H(+)</text>
        <dbReference type="Rhea" id="RHEA:28791"/>
        <dbReference type="ChEBI" id="CHEBI:15378"/>
        <dbReference type="ChEBI" id="CHEBI:17821"/>
        <dbReference type="ChEBI" id="CHEBI:27468"/>
        <dbReference type="ChEBI" id="CHEBI:57540"/>
        <dbReference type="ChEBI" id="CHEBI:57945"/>
        <dbReference type="EC" id="1.3.1.1"/>
    </reaction>
</comment>
<dbReference type="PROSITE" id="PS51384">
    <property type="entry name" value="FAD_FR"/>
    <property type="match status" value="1"/>
</dbReference>
<evidence type="ECO:0000256" key="4">
    <source>
        <dbReference type="ARBA" id="ARBA00022643"/>
    </source>
</evidence>
<dbReference type="InterPro" id="IPR001433">
    <property type="entry name" value="OxRdtase_FAD/NAD-bd"/>
</dbReference>
<evidence type="ECO:0000256" key="5">
    <source>
        <dbReference type="ARBA" id="ARBA00023002"/>
    </source>
</evidence>
<accession>A0ABT3SWR6</accession>
<comment type="caution">
    <text evidence="12">The sequence shown here is derived from an EMBL/GenBank/DDBJ whole genome shotgun (WGS) entry which is preliminary data.</text>
</comment>
<evidence type="ECO:0000256" key="6">
    <source>
        <dbReference type="ARBA" id="ARBA00047685"/>
    </source>
</evidence>
<evidence type="ECO:0000256" key="1">
    <source>
        <dbReference type="ARBA" id="ARBA00001917"/>
    </source>
</evidence>
<dbReference type="SUPFAM" id="SSF52343">
    <property type="entry name" value="Ferredoxin reductase-like, C-terminal NADP-linked domain"/>
    <property type="match status" value="1"/>
</dbReference>
<keyword evidence="13" id="KW-1185">Reference proteome</keyword>
<dbReference type="PANTHER" id="PTHR43073">
    <property type="entry name" value="DIHYDROPYRIMIDINE DEHYDROGENASE [NADP(+)]"/>
    <property type="match status" value="1"/>
</dbReference>
<dbReference type="SUPFAM" id="SSF63380">
    <property type="entry name" value="Riboflavin synthase domain-like"/>
    <property type="match status" value="1"/>
</dbReference>
<comment type="function">
    <text evidence="8">Involved in pyrimidine base degradation. Catalyzes physiologically the reduction of uracil to 5,6-dihydrouracil (DHU) by using NADH as a specific cosubstrate. It also catalyzes the reverse reaction and the reduction of thymine to 5,6-dihydrothymine (DHT).</text>
</comment>
<name>A0ABT3SWR6_9GAMM</name>
<evidence type="ECO:0000256" key="8">
    <source>
        <dbReference type="ARBA" id="ARBA00049578"/>
    </source>
</evidence>
<protein>
    <recommendedName>
        <fullName evidence="10">dihydrouracil dehydrogenase (NAD(+))</fullName>
        <ecNumber evidence="10">1.3.1.1</ecNumber>
    </recommendedName>
</protein>
<keyword evidence="3" id="KW-0285">Flavoprotein</keyword>
<dbReference type="Proteomes" id="UP001143307">
    <property type="component" value="Unassembled WGS sequence"/>
</dbReference>
<comment type="cofactor">
    <cofactor evidence="1">
        <name>FMN</name>
        <dbReference type="ChEBI" id="CHEBI:58210"/>
    </cofactor>
</comment>
<gene>
    <name evidence="12" type="ORF">EYC87_10755</name>
</gene>
<comment type="pathway">
    <text evidence="2">Pyrimidine metabolism; UMP biosynthesis via de novo pathway.</text>
</comment>
<sequence length="552" mass="58388">MPHPSLHPTESSNLSTELFGKTLSGPFTIPSGIVTTAVPIIQYIFDHMPEVGVVTTKSIGPEPRDGYREPVLSQYAPGCFVNAVGLTNPGPQRSAELMAQLRVPEDRFLLTSIFGGSIDEFVEVAKILAPVSDGLELNLSCPHAKGYGMAMGQDPDMVREIVAAVKAVVDIPVIPKLTPNTPDITVIAMAAEAGGADGFCAINTVGPGYTSAHGHPVLSNGAGGMSGKGILPIGLKCVKEVAEVSDLPIIGCGGVSSADDVRAFFDAGAGIVGVGSALTGLTTDEIGAYFKTLAADMDRDQNRAESHIRYDVDMNFAPVILVKNEKVCDDITILTFDRKLNIQAGEFIFLWVPGVGEKPFSALTDDPFSLVVIDVGHFTHAVLDLAEGTECYVRGPHGIPVDPPEGAKVMAVAGGTGLAAVYQVARDFGNAEVFTGARTAERLYFLEECQQIAEVHVATDDGSAGYHGVVTELLRQRLKEMSAEERDTLVFYNCGPSPMVHAAIAVQREFCRDDQIFNAIDYLTKCGVGICGACAAPDGRRLCVDGPFLSAS</sequence>
<reference evidence="12" key="1">
    <citation type="submission" date="2019-02" db="EMBL/GenBank/DDBJ databases">
        <authorList>
            <person name="Li S.-H."/>
        </authorList>
    </citation>
    <scope>NUCLEOTIDE SEQUENCE</scope>
    <source>
        <strain evidence="12">IMCC8485</strain>
    </source>
</reference>
<keyword evidence="5" id="KW-0560">Oxidoreductase</keyword>
<evidence type="ECO:0000256" key="10">
    <source>
        <dbReference type="ARBA" id="ARBA00049728"/>
    </source>
</evidence>
<evidence type="ECO:0000259" key="11">
    <source>
        <dbReference type="PROSITE" id="PS51384"/>
    </source>
</evidence>
<dbReference type="PANTHER" id="PTHR43073:SF2">
    <property type="entry name" value="DIHYDROPYRIMIDINE DEHYDROGENASE [NADP(+)]"/>
    <property type="match status" value="1"/>
</dbReference>
<dbReference type="InterPro" id="IPR039261">
    <property type="entry name" value="FNR_nucleotide-bd"/>
</dbReference>
<evidence type="ECO:0000256" key="7">
    <source>
        <dbReference type="ARBA" id="ARBA00048792"/>
    </source>
</evidence>
<dbReference type="InterPro" id="IPR019480">
    <property type="entry name" value="Dihydroorotate_DH_Fe-S-bd"/>
</dbReference>
<dbReference type="SUPFAM" id="SSF51395">
    <property type="entry name" value="FMN-linked oxidoreductases"/>
    <property type="match status" value="1"/>
</dbReference>
<evidence type="ECO:0000256" key="3">
    <source>
        <dbReference type="ARBA" id="ARBA00022630"/>
    </source>
</evidence>
<comment type="catalytic activity">
    <reaction evidence="7">
        <text>5,6-dihydrouracil + NAD(+) = uracil + NADH + H(+)</text>
        <dbReference type="Rhea" id="RHEA:20189"/>
        <dbReference type="ChEBI" id="CHEBI:15378"/>
        <dbReference type="ChEBI" id="CHEBI:15901"/>
        <dbReference type="ChEBI" id="CHEBI:17568"/>
        <dbReference type="ChEBI" id="CHEBI:57540"/>
        <dbReference type="ChEBI" id="CHEBI:57945"/>
        <dbReference type="EC" id="1.3.1.1"/>
    </reaction>
</comment>
<organism evidence="12 13">
    <name type="scientific">Candidatus Seongchinamella marina</name>
    <dbReference type="NCBI Taxonomy" id="2518990"/>
    <lineage>
        <taxon>Bacteria</taxon>
        <taxon>Pseudomonadati</taxon>
        <taxon>Pseudomonadota</taxon>
        <taxon>Gammaproteobacteria</taxon>
        <taxon>Cellvibrionales</taxon>
        <taxon>Halieaceae</taxon>
        <taxon>Seongchinamella</taxon>
    </lineage>
</organism>
<dbReference type="PROSITE" id="PS00911">
    <property type="entry name" value="DHODEHASE_1"/>
    <property type="match status" value="1"/>
</dbReference>
<dbReference type="InterPro" id="IPR017938">
    <property type="entry name" value="Riboflavin_synthase-like_b-brl"/>
</dbReference>
<dbReference type="InterPro" id="IPR013785">
    <property type="entry name" value="Aldolase_TIM"/>
</dbReference>